<feature type="compositionally biased region" description="Polar residues" evidence="1">
    <location>
        <begin position="75"/>
        <end position="85"/>
    </location>
</feature>
<dbReference type="EMBL" id="CAJVPS010042960">
    <property type="protein sequence ID" value="CAG8754949.1"/>
    <property type="molecule type" value="Genomic_DNA"/>
</dbReference>
<feature type="non-terminal residue" evidence="2">
    <location>
        <position position="92"/>
    </location>
</feature>
<sequence>MESISEKEKKLEHFFADKVRKVIGDEELNKLGKEAEEEIYKQIVANPNGNQQPNQKGPNQQDPSQQPNQKNNNNSAKITQLQQEINGLRQEI</sequence>
<comment type="caution">
    <text evidence="2">The sequence shown here is derived from an EMBL/GenBank/DDBJ whole genome shotgun (WGS) entry which is preliminary data.</text>
</comment>
<organism evidence="2 3">
    <name type="scientific">Ambispora leptoticha</name>
    <dbReference type="NCBI Taxonomy" id="144679"/>
    <lineage>
        <taxon>Eukaryota</taxon>
        <taxon>Fungi</taxon>
        <taxon>Fungi incertae sedis</taxon>
        <taxon>Mucoromycota</taxon>
        <taxon>Glomeromycotina</taxon>
        <taxon>Glomeromycetes</taxon>
        <taxon>Archaeosporales</taxon>
        <taxon>Ambisporaceae</taxon>
        <taxon>Ambispora</taxon>
    </lineage>
</organism>
<name>A0A9N9NNL1_9GLOM</name>
<evidence type="ECO:0000313" key="2">
    <source>
        <dbReference type="EMBL" id="CAG8754949.1"/>
    </source>
</evidence>
<dbReference type="AlphaFoldDB" id="A0A9N9NNL1"/>
<evidence type="ECO:0000256" key="1">
    <source>
        <dbReference type="SAM" id="MobiDB-lite"/>
    </source>
</evidence>
<protein>
    <submittedName>
        <fullName evidence="2">7576_t:CDS:1</fullName>
    </submittedName>
</protein>
<keyword evidence="3" id="KW-1185">Reference proteome</keyword>
<accession>A0A9N9NNL1</accession>
<dbReference type="OrthoDB" id="10482940at2759"/>
<feature type="region of interest" description="Disordered" evidence="1">
    <location>
        <begin position="42"/>
        <end position="92"/>
    </location>
</feature>
<proteinExistence type="predicted"/>
<reference evidence="2" key="1">
    <citation type="submission" date="2021-06" db="EMBL/GenBank/DDBJ databases">
        <authorList>
            <person name="Kallberg Y."/>
            <person name="Tangrot J."/>
            <person name="Rosling A."/>
        </authorList>
    </citation>
    <scope>NUCLEOTIDE SEQUENCE</scope>
    <source>
        <strain evidence="2">FL130A</strain>
    </source>
</reference>
<dbReference type="Proteomes" id="UP000789508">
    <property type="component" value="Unassembled WGS sequence"/>
</dbReference>
<evidence type="ECO:0000313" key="3">
    <source>
        <dbReference type="Proteomes" id="UP000789508"/>
    </source>
</evidence>
<feature type="compositionally biased region" description="Low complexity" evidence="1">
    <location>
        <begin position="46"/>
        <end position="74"/>
    </location>
</feature>
<gene>
    <name evidence="2" type="ORF">ALEPTO_LOCUS13439</name>
</gene>